<feature type="region of interest" description="Disordered" evidence="1">
    <location>
        <begin position="27"/>
        <end position="92"/>
    </location>
</feature>
<proteinExistence type="predicted"/>
<evidence type="ECO:0000256" key="1">
    <source>
        <dbReference type="SAM" id="MobiDB-lite"/>
    </source>
</evidence>
<evidence type="ECO:0000313" key="3">
    <source>
        <dbReference type="Proteomes" id="UP000062519"/>
    </source>
</evidence>
<sequence>MEDDGARGSRDVRLFPRSAVSRTILRADTPPRNPAALAMQPSGLHRAGRSWSPAYRSRRAVACSRRADMRDARPRGSSAARPRSGAVRPGRHHAHRIRFFAYPIAVFRVRASA</sequence>
<name>A0A1B4FF39_9BURK</name>
<reference evidence="2 3" key="1">
    <citation type="submission" date="2015-12" db="EMBL/GenBank/DDBJ databases">
        <title>Diversity of Burkholderia near neighbor genomes.</title>
        <authorList>
            <person name="Sahl J."/>
            <person name="Wagner D."/>
            <person name="Keim P."/>
        </authorList>
    </citation>
    <scope>NUCLEOTIDE SEQUENCE [LARGE SCALE GENOMIC DNA]</scope>
    <source>
        <strain evidence="2 3">BDU6</strain>
    </source>
</reference>
<keyword evidence="3" id="KW-1185">Reference proteome</keyword>
<evidence type="ECO:0000313" key="2">
    <source>
        <dbReference type="EMBL" id="AOJ02333.1"/>
    </source>
</evidence>
<protein>
    <submittedName>
        <fullName evidence="2">Uncharacterized protein</fullName>
    </submittedName>
</protein>
<dbReference type="Proteomes" id="UP000062519">
    <property type="component" value="Chromosome 1"/>
</dbReference>
<accession>A0A1B4FF39</accession>
<dbReference type="KEGG" id="buu:WS70_11240"/>
<organism evidence="2 3">
    <name type="scientific">Burkholderia mayonis</name>
    <dbReference type="NCBI Taxonomy" id="1385591"/>
    <lineage>
        <taxon>Bacteria</taxon>
        <taxon>Pseudomonadati</taxon>
        <taxon>Pseudomonadota</taxon>
        <taxon>Betaproteobacteria</taxon>
        <taxon>Burkholderiales</taxon>
        <taxon>Burkholderiaceae</taxon>
        <taxon>Burkholderia</taxon>
        <taxon>pseudomallei group</taxon>
    </lineage>
</organism>
<feature type="compositionally biased region" description="Low complexity" evidence="1">
    <location>
        <begin position="75"/>
        <end position="88"/>
    </location>
</feature>
<feature type="compositionally biased region" description="Basic and acidic residues" evidence="1">
    <location>
        <begin position="65"/>
        <end position="74"/>
    </location>
</feature>
<dbReference type="EMBL" id="CP013386">
    <property type="protein sequence ID" value="AOJ02333.1"/>
    <property type="molecule type" value="Genomic_DNA"/>
</dbReference>
<gene>
    <name evidence="2" type="ORF">WS70_11240</name>
</gene>
<dbReference type="AlphaFoldDB" id="A0A1B4FF39"/>